<evidence type="ECO:0000256" key="7">
    <source>
        <dbReference type="ARBA" id="ARBA00023274"/>
    </source>
</evidence>
<dbReference type="InterPro" id="IPR004389">
    <property type="entry name" value="Ribosomal_uL18_bac-type"/>
</dbReference>
<dbReference type="NCBIfam" id="TIGR00060">
    <property type="entry name" value="L18_bact"/>
    <property type="match status" value="1"/>
</dbReference>
<organism evidence="10">
    <name type="scientific">Callithamnion tetricum</name>
    <dbReference type="NCBI Taxonomy" id="193179"/>
    <lineage>
        <taxon>Eukaryota</taxon>
        <taxon>Rhodophyta</taxon>
        <taxon>Florideophyceae</taxon>
        <taxon>Rhodymeniophycidae</taxon>
        <taxon>Ceramiales</taxon>
        <taxon>Callithamniaceae</taxon>
        <taxon>Callithamnion</taxon>
    </lineage>
</organism>
<keyword evidence="10" id="KW-0934">Plastid</keyword>
<dbReference type="PANTHER" id="PTHR12899:SF3">
    <property type="entry name" value="LARGE RIBOSOMAL SUBUNIT PROTEIN UL18M"/>
    <property type="match status" value="1"/>
</dbReference>
<dbReference type="EMBL" id="MK814616">
    <property type="protein sequence ID" value="QCI05031.1"/>
    <property type="molecule type" value="Genomic_DNA"/>
</dbReference>
<evidence type="ECO:0000256" key="1">
    <source>
        <dbReference type="ARBA" id="ARBA00003898"/>
    </source>
</evidence>
<evidence type="ECO:0000313" key="10">
    <source>
        <dbReference type="EMBL" id="QCI05031.1"/>
    </source>
</evidence>
<dbReference type="HAMAP" id="MF_01337_B">
    <property type="entry name" value="Ribosomal_uL18_B"/>
    <property type="match status" value="1"/>
</dbReference>
<evidence type="ECO:0000256" key="5">
    <source>
        <dbReference type="ARBA" id="ARBA00022884"/>
    </source>
</evidence>
<dbReference type="Pfam" id="PF00861">
    <property type="entry name" value="Ribosomal_L18p"/>
    <property type="match status" value="1"/>
</dbReference>
<evidence type="ECO:0000256" key="3">
    <source>
        <dbReference type="ARBA" id="ARBA00011505"/>
    </source>
</evidence>
<dbReference type="InterPro" id="IPR057268">
    <property type="entry name" value="Ribosomal_L18"/>
</dbReference>
<dbReference type="GO" id="GO:0005840">
    <property type="term" value="C:ribosome"/>
    <property type="evidence" value="ECO:0007669"/>
    <property type="project" value="UniProtKB-KW"/>
</dbReference>
<dbReference type="GO" id="GO:1990904">
    <property type="term" value="C:ribonucleoprotein complex"/>
    <property type="evidence" value="ECO:0007669"/>
    <property type="project" value="UniProtKB-KW"/>
</dbReference>
<sequence length="123" mass="14138">MKILKEKLVKQVNKFIMTKKIKGTSERPRLYIYKSNKHLYAQIIDDINNKIIVSSSTISSELKNIYKSKLYGNCKTAKILGQIIAKKSKEKGLQELIFDRGSNIYHGQIKELANSAREEGMIF</sequence>
<name>A0A4D6WQK7_9FLOR</name>
<evidence type="ECO:0000256" key="9">
    <source>
        <dbReference type="ARBA" id="ARBA00035346"/>
    </source>
</evidence>
<keyword evidence="7" id="KW-0687">Ribonucleoprotein</keyword>
<keyword evidence="6 10" id="KW-0689">Ribosomal protein</keyword>
<keyword evidence="4" id="KW-0699">rRNA-binding</keyword>
<protein>
    <recommendedName>
        <fullName evidence="8">Large ribosomal subunit protein uL18c</fullName>
    </recommendedName>
    <alternativeName>
        <fullName evidence="9">50S ribosomal protein L18, chloroplastic</fullName>
    </alternativeName>
</protein>
<dbReference type="Gene3D" id="3.30.420.100">
    <property type="match status" value="1"/>
</dbReference>
<dbReference type="SUPFAM" id="SSF53137">
    <property type="entry name" value="Translational machinery components"/>
    <property type="match status" value="1"/>
</dbReference>
<gene>
    <name evidence="10" type="primary">rpl18</name>
</gene>
<proteinExistence type="inferred from homology"/>
<reference evidence="10" key="1">
    <citation type="journal article" date="2019" name="Mol. Phylogenet. Evol.">
        <title>Morphological evolution and classification of the red algal order Ceramiales inferred using plastid phylogenomics.</title>
        <authorList>
            <person name="Diaz-Tapia P."/>
            <person name="Pasella M.M."/>
            <person name="Verbruggen H."/>
            <person name="Maggs C.A."/>
        </authorList>
    </citation>
    <scope>NUCLEOTIDE SEQUENCE</scope>
    <source>
        <strain evidence="10">PD2927</strain>
    </source>
</reference>
<comment type="similarity">
    <text evidence="2">Belongs to the universal ribosomal protein uL18 family.</text>
</comment>
<evidence type="ECO:0000256" key="6">
    <source>
        <dbReference type="ARBA" id="ARBA00022980"/>
    </source>
</evidence>
<evidence type="ECO:0000256" key="8">
    <source>
        <dbReference type="ARBA" id="ARBA00035303"/>
    </source>
</evidence>
<dbReference type="CDD" id="cd00432">
    <property type="entry name" value="Ribosomal_L18_L5e"/>
    <property type="match status" value="1"/>
</dbReference>
<keyword evidence="5" id="KW-0694">RNA-binding</keyword>
<dbReference type="GO" id="GO:0008097">
    <property type="term" value="F:5S rRNA binding"/>
    <property type="evidence" value="ECO:0007669"/>
    <property type="project" value="TreeGrafter"/>
</dbReference>
<dbReference type="AlphaFoldDB" id="A0A4D6WQK7"/>
<dbReference type="PANTHER" id="PTHR12899">
    <property type="entry name" value="39S RIBOSOMAL PROTEIN L18, MITOCHONDRIAL"/>
    <property type="match status" value="1"/>
</dbReference>
<dbReference type="GO" id="GO:0006412">
    <property type="term" value="P:translation"/>
    <property type="evidence" value="ECO:0007669"/>
    <property type="project" value="InterPro"/>
</dbReference>
<comment type="subunit">
    <text evidence="3">Part of the 50S ribosomal subunit; contacts the 5S rRNA.</text>
</comment>
<evidence type="ECO:0000256" key="4">
    <source>
        <dbReference type="ARBA" id="ARBA00022730"/>
    </source>
</evidence>
<accession>A0A4D6WQK7</accession>
<comment type="function">
    <text evidence="1">Binds 5S rRNA, forms part of the central protuberance of the 50S subunit.</text>
</comment>
<geneLocation type="plastid" evidence="10"/>
<dbReference type="GO" id="GO:0005737">
    <property type="term" value="C:cytoplasm"/>
    <property type="evidence" value="ECO:0007669"/>
    <property type="project" value="UniProtKB-ARBA"/>
</dbReference>
<dbReference type="GO" id="GO:0003735">
    <property type="term" value="F:structural constituent of ribosome"/>
    <property type="evidence" value="ECO:0007669"/>
    <property type="project" value="InterPro"/>
</dbReference>
<evidence type="ECO:0000256" key="2">
    <source>
        <dbReference type="ARBA" id="ARBA00007116"/>
    </source>
</evidence>
<reference evidence="10" key="2">
    <citation type="submission" date="2019-04" db="EMBL/GenBank/DDBJ databases">
        <authorList>
            <person name="Pasella M."/>
        </authorList>
    </citation>
    <scope>NUCLEOTIDE SEQUENCE</scope>
    <source>
        <strain evidence="10">PD2927</strain>
    </source>
</reference>
<dbReference type="InterPro" id="IPR005484">
    <property type="entry name" value="Ribosomal_uL18_bac/plant/anim"/>
</dbReference>